<keyword evidence="6 17" id="KW-0602">Photosynthesis</keyword>
<dbReference type="SUPFAM" id="SSF49441">
    <property type="entry name" value="Cytochrome f, large domain"/>
    <property type="match status" value="1"/>
</dbReference>
<feature type="binding site" description="covalent" evidence="17 18">
    <location>
        <position position="113"/>
    </location>
    <ligand>
        <name>heme</name>
        <dbReference type="ChEBI" id="CHEBI:30413"/>
    </ligand>
</feature>
<evidence type="ECO:0000256" key="16">
    <source>
        <dbReference type="ARBA" id="ARBA00025834"/>
    </source>
</evidence>
<evidence type="ECO:0000256" key="14">
    <source>
        <dbReference type="ARBA" id="ARBA00023078"/>
    </source>
</evidence>
<keyword evidence="5 17" id="KW-0813">Transport</keyword>
<comment type="similarity">
    <text evidence="3 17">Belongs to the cytochrome f family.</text>
</comment>
<organism evidence="21 22">
    <name type="scientific">Microcystis aeruginosa PCC 9806</name>
    <dbReference type="NCBI Taxonomy" id="1160282"/>
    <lineage>
        <taxon>Bacteria</taxon>
        <taxon>Bacillati</taxon>
        <taxon>Cyanobacteriota</taxon>
        <taxon>Cyanophyceae</taxon>
        <taxon>Oscillatoriophycideae</taxon>
        <taxon>Chroococcales</taxon>
        <taxon>Microcystaceae</taxon>
        <taxon>Microcystis</taxon>
    </lineage>
</organism>
<keyword evidence="11 17" id="KW-0249">Electron transport</keyword>
<dbReference type="InterPro" id="IPR002325">
    <property type="entry name" value="Cyt_f"/>
</dbReference>
<dbReference type="PRINTS" id="PR00610">
    <property type="entry name" value="CYTOCHROMEF"/>
</dbReference>
<evidence type="ECO:0000256" key="1">
    <source>
        <dbReference type="ARBA" id="ARBA00003068"/>
    </source>
</evidence>
<feature type="compositionally biased region" description="Polar residues" evidence="19">
    <location>
        <begin position="1"/>
        <end position="13"/>
    </location>
</feature>
<evidence type="ECO:0000256" key="10">
    <source>
        <dbReference type="ARBA" id="ARBA00022729"/>
    </source>
</evidence>
<dbReference type="Gene3D" id="2.40.50.100">
    <property type="match status" value="1"/>
</dbReference>
<keyword evidence="13 17" id="KW-0408">Iron</keyword>
<comment type="cofactor">
    <cofactor evidence="17 18">
        <name>heme</name>
        <dbReference type="ChEBI" id="CHEBI:30413"/>
    </cofactor>
    <text evidence="17 18">Binds 1 heme group covalently.</text>
</comment>
<dbReference type="HOGENOM" id="CLU_033498_0_0_3"/>
<dbReference type="GO" id="GO:0009055">
    <property type="term" value="F:electron transfer activity"/>
    <property type="evidence" value="ECO:0007669"/>
    <property type="project" value="UniProtKB-UniRule"/>
</dbReference>
<dbReference type="AlphaFoldDB" id="I4H1G7"/>
<evidence type="ECO:0000313" key="21">
    <source>
        <dbReference type="EMBL" id="CCI15891.1"/>
    </source>
</evidence>
<comment type="subunit">
    <text evidence="16 17">The 4 large subunits of the cytochrome b6-f complex are cytochrome b6, subunit IV (17 kDa polypeptide, PetD), cytochrome f and the Rieske protein, while the 4 small subunits are PetG, PetL, PetM and PetN. The complex functions as a dimer.</text>
</comment>
<evidence type="ECO:0000256" key="15">
    <source>
        <dbReference type="ARBA" id="ARBA00023136"/>
    </source>
</evidence>
<keyword evidence="15 17" id="KW-0472">Membrane</keyword>
<dbReference type="Pfam" id="PF01333">
    <property type="entry name" value="Apocytochr_F_C"/>
    <property type="match status" value="1"/>
</dbReference>
<evidence type="ECO:0000256" key="11">
    <source>
        <dbReference type="ARBA" id="ARBA00022982"/>
    </source>
</evidence>
<feature type="region of interest" description="Disordered" evidence="19">
    <location>
        <begin position="1"/>
        <end position="28"/>
    </location>
</feature>
<dbReference type="InterPro" id="IPR036826">
    <property type="entry name" value="Cyt_f_lg_dom_sf"/>
</dbReference>
<evidence type="ECO:0000256" key="9">
    <source>
        <dbReference type="ARBA" id="ARBA00022723"/>
    </source>
</evidence>
<feature type="binding site" description="axial binding residue" evidence="17 18">
    <location>
        <position position="89"/>
    </location>
    <ligand>
        <name>heme</name>
        <dbReference type="ChEBI" id="CHEBI:30413"/>
    </ligand>
    <ligandPart>
        <name>Fe</name>
        <dbReference type="ChEBI" id="CHEBI:18248"/>
    </ligandPart>
</feature>
<dbReference type="PROSITE" id="PS51010">
    <property type="entry name" value="CYTF"/>
    <property type="match status" value="1"/>
</dbReference>
<evidence type="ECO:0000256" key="12">
    <source>
        <dbReference type="ARBA" id="ARBA00022989"/>
    </source>
</evidence>
<dbReference type="GO" id="GO:0031676">
    <property type="term" value="C:plasma membrane-derived thylakoid membrane"/>
    <property type="evidence" value="ECO:0007669"/>
    <property type="project" value="UniProtKB-SubCell"/>
</dbReference>
<name>I4H1G7_MICAE</name>
<evidence type="ECO:0000256" key="3">
    <source>
        <dbReference type="ARBA" id="ARBA00008923"/>
    </source>
</evidence>
<evidence type="ECO:0000256" key="4">
    <source>
        <dbReference type="ARBA" id="ARBA00013528"/>
    </source>
</evidence>
<dbReference type="Pfam" id="PF16639">
    <property type="entry name" value="Apocytochr_F_N"/>
    <property type="match status" value="1"/>
</dbReference>
<keyword evidence="8 17" id="KW-0812">Transmembrane</keyword>
<dbReference type="Proteomes" id="UP000003273">
    <property type="component" value="Unassembled WGS sequence"/>
</dbReference>
<dbReference type="InterPro" id="IPR024094">
    <property type="entry name" value="Cyt_f_lg_dom"/>
</dbReference>
<dbReference type="PANTHER" id="PTHR33288:SF10">
    <property type="entry name" value="CYTOCHROME F"/>
    <property type="match status" value="1"/>
</dbReference>
<dbReference type="HAMAP" id="MF_00610">
    <property type="entry name" value="Cytb6_f_cytF"/>
    <property type="match status" value="1"/>
</dbReference>
<dbReference type="InterPro" id="IPR011054">
    <property type="entry name" value="Rudment_hybrid_motif"/>
</dbReference>
<evidence type="ECO:0000256" key="2">
    <source>
        <dbReference type="ARBA" id="ARBA00004376"/>
    </source>
</evidence>
<dbReference type="Gene3D" id="2.60.40.830">
    <property type="entry name" value="Cytochrome f large domain"/>
    <property type="match status" value="1"/>
</dbReference>
<dbReference type="SUPFAM" id="SSF103431">
    <property type="entry name" value="Cytochrome f subunit of the cytochrome b6f complex, transmembrane anchor"/>
    <property type="match status" value="1"/>
</dbReference>
<gene>
    <name evidence="17 21" type="primary">petA</name>
    <name evidence="21" type="ORF">MICAE_690003</name>
</gene>
<proteinExistence type="inferred from homology"/>
<dbReference type="FunFam" id="2.60.40.830:FF:000001">
    <property type="entry name" value="Cytochrome f"/>
    <property type="match status" value="1"/>
</dbReference>
<protein>
    <recommendedName>
        <fullName evidence="4 17">Cytochrome f</fullName>
    </recommendedName>
</protein>
<keyword evidence="9 17" id="KW-0479">Metal-binding</keyword>
<evidence type="ECO:0000256" key="19">
    <source>
        <dbReference type="SAM" id="MobiDB-lite"/>
    </source>
</evidence>
<evidence type="ECO:0000256" key="7">
    <source>
        <dbReference type="ARBA" id="ARBA00022617"/>
    </source>
</evidence>
<comment type="caution">
    <text evidence="21">The sequence shown here is derived from an EMBL/GenBank/DDBJ whole genome shotgun (WGS) entry which is preliminary data.</text>
</comment>
<evidence type="ECO:0000256" key="6">
    <source>
        <dbReference type="ARBA" id="ARBA00022531"/>
    </source>
</evidence>
<evidence type="ECO:0000256" key="18">
    <source>
        <dbReference type="PIRSR" id="PIRSR602325-50"/>
    </source>
</evidence>
<keyword evidence="10 17" id="KW-0732">Signal</keyword>
<dbReference type="InterPro" id="IPR024058">
    <property type="entry name" value="Cyt-f_TM"/>
</dbReference>
<feature type="binding site" description="covalent" evidence="17 18">
    <location>
        <position position="110"/>
    </location>
    <ligand>
        <name>heme</name>
        <dbReference type="ChEBI" id="CHEBI:30413"/>
    </ligand>
</feature>
<evidence type="ECO:0000256" key="5">
    <source>
        <dbReference type="ARBA" id="ARBA00022448"/>
    </source>
</evidence>
<sequence length="372" mass="39801">MPTSPIMIKSSSPLGRKPTSAPAKNPGGPRLFNVTRFGIIQPIEMRTFNFLSFPQVHRQALVKAVLVAIATVSLLLTSDVINPQSAQAYPFWAQQTAPETPREATGRIVCANCHLAQKPAEIEIPHSVLPDSVFEAVVKIPYDPASQQVLGDGSKGGLNVGAVLMLPDGFKIAPPDRIPEEMQEKLGGVYFQSYKEGQDNVVIVGPLPGDQYKEIVFPVLAPDPSQNKSIHFGKYAVHLGANRGRGQVYPTGEPSNNNAFKASTAGTISQISKTEAGGYEVTITSEAGPVVENIPAGPELIVSEGQAIEVGQFLTSNPNVGGFGQKETEVVLQNPGRIKGLVLFLGGIMLCQILLVIKKKQVETVQAAEMNF</sequence>
<accession>I4H1G7</accession>
<feature type="domain" description="Cytochrome f large" evidence="20">
    <location>
        <begin position="89"/>
        <end position="244"/>
    </location>
</feature>
<dbReference type="GO" id="GO:0020037">
    <property type="term" value="F:heme binding"/>
    <property type="evidence" value="ECO:0007669"/>
    <property type="project" value="InterPro"/>
</dbReference>
<evidence type="ECO:0000259" key="20">
    <source>
        <dbReference type="Pfam" id="PF16639"/>
    </source>
</evidence>
<keyword evidence="7 17" id="KW-0349">Heme</keyword>
<dbReference type="GO" id="GO:0005506">
    <property type="term" value="F:iron ion binding"/>
    <property type="evidence" value="ECO:0007669"/>
    <property type="project" value="InterPro"/>
</dbReference>
<dbReference type="PANTHER" id="PTHR33288">
    <property type="match status" value="1"/>
</dbReference>
<evidence type="ECO:0000313" key="22">
    <source>
        <dbReference type="Proteomes" id="UP000003273"/>
    </source>
</evidence>
<comment type="function">
    <text evidence="1 17">Component of the cytochrome b6-f complex, which mediates electron transfer between photosystem II (PSII) and photosystem I (PSI), cyclic electron flow around PSI, and state transitions.</text>
</comment>
<dbReference type="Gene3D" id="1.20.5.700">
    <property type="entry name" value="Single helix bin"/>
    <property type="match status" value="1"/>
</dbReference>
<feature type="transmembrane region" description="Helical" evidence="17">
    <location>
        <begin position="338"/>
        <end position="357"/>
    </location>
</feature>
<dbReference type="EMBL" id="CAIL01000277">
    <property type="protein sequence ID" value="CCI15891.1"/>
    <property type="molecule type" value="Genomic_DNA"/>
</dbReference>
<dbReference type="NCBIfam" id="NF002736">
    <property type="entry name" value="PRK02693.1"/>
    <property type="match status" value="1"/>
</dbReference>
<keyword evidence="12 17" id="KW-1133">Transmembrane helix</keyword>
<evidence type="ECO:0000256" key="17">
    <source>
        <dbReference type="HAMAP-Rule" id="MF_00610"/>
    </source>
</evidence>
<feature type="binding site" description="axial binding residue" evidence="17 18">
    <location>
        <position position="114"/>
    </location>
    <ligand>
        <name>heme</name>
        <dbReference type="ChEBI" id="CHEBI:30413"/>
    </ligand>
    <ligandPart>
        <name>Fe</name>
        <dbReference type="ChEBI" id="CHEBI:18248"/>
    </ligandPart>
</feature>
<evidence type="ECO:0000256" key="13">
    <source>
        <dbReference type="ARBA" id="ARBA00023004"/>
    </source>
</evidence>
<dbReference type="SUPFAM" id="SSF51246">
    <property type="entry name" value="Rudiment single hybrid motif"/>
    <property type="match status" value="1"/>
</dbReference>
<reference evidence="21 22" key="1">
    <citation type="submission" date="2012-04" db="EMBL/GenBank/DDBJ databases">
        <authorList>
            <person name="Genoscope - CEA"/>
        </authorList>
    </citation>
    <scope>NUCLEOTIDE SEQUENCE [LARGE SCALE GENOMIC DNA]</scope>
    <source>
        <strain evidence="21 22">9806</strain>
    </source>
</reference>
<keyword evidence="14 17" id="KW-0793">Thylakoid</keyword>
<evidence type="ECO:0000256" key="8">
    <source>
        <dbReference type="ARBA" id="ARBA00022692"/>
    </source>
</evidence>
<dbReference type="GO" id="GO:0015979">
    <property type="term" value="P:photosynthesis"/>
    <property type="evidence" value="ECO:0007669"/>
    <property type="project" value="UniProtKB-UniRule"/>
</dbReference>
<comment type="subcellular location">
    <subcellularLocation>
        <location evidence="2 17">Cellular thylakoid membrane</location>
        <topology evidence="2 17">Single-pass membrane protein</topology>
    </subcellularLocation>
</comment>